<reference evidence="15 16" key="1">
    <citation type="submission" date="2018-05" db="EMBL/GenBank/DDBJ databases">
        <title>Spiribacter halobius sp. nov., a moderately halophilic bacterium isolated from marine solar saltern.</title>
        <authorList>
            <person name="Zheng W.-S."/>
            <person name="Lu D.-C."/>
            <person name="Du Z.-J."/>
        </authorList>
    </citation>
    <scope>NUCLEOTIDE SEQUENCE [LARGE SCALE GENOMIC DNA]</scope>
    <source>
        <strain evidence="15 16">E85</strain>
    </source>
</reference>
<keyword evidence="5 13" id="KW-0479">Metal-binding</keyword>
<name>A0A2U2N8I1_9GAMM</name>
<dbReference type="EMBL" id="QFFI01000002">
    <property type="protein sequence ID" value="PWG65505.1"/>
    <property type="molecule type" value="Genomic_DNA"/>
</dbReference>
<evidence type="ECO:0000256" key="2">
    <source>
        <dbReference type="ARBA" id="ARBA00007482"/>
    </source>
</evidence>
<evidence type="ECO:0000256" key="11">
    <source>
        <dbReference type="ARBA" id="ARBA00033056"/>
    </source>
</evidence>
<dbReference type="Gene3D" id="3.90.79.10">
    <property type="entry name" value="Nucleoside Triphosphate Pyrophosphohydrolase"/>
    <property type="match status" value="1"/>
</dbReference>
<comment type="cofactor">
    <cofactor evidence="1 13">
        <name>Mg(2+)</name>
        <dbReference type="ChEBI" id="CHEBI:18420"/>
    </cofactor>
</comment>
<dbReference type="GO" id="GO:0047631">
    <property type="term" value="F:ADP-ribose diphosphatase activity"/>
    <property type="evidence" value="ECO:0007669"/>
    <property type="project" value="UniProtKB-EC"/>
</dbReference>
<feature type="binding site" evidence="13">
    <location>
        <position position="153"/>
    </location>
    <ligand>
        <name>Mg(2+)</name>
        <dbReference type="ChEBI" id="CHEBI:18420"/>
        <label>1</label>
    </ligand>
</feature>
<feature type="binding site" evidence="13">
    <location>
        <position position="101"/>
    </location>
    <ligand>
        <name>Mg(2+)</name>
        <dbReference type="ChEBI" id="CHEBI:18420"/>
        <label>1</label>
    </ligand>
</feature>
<evidence type="ECO:0000256" key="9">
    <source>
        <dbReference type="ARBA" id="ARBA00030162"/>
    </source>
</evidence>
<evidence type="ECO:0000313" key="16">
    <source>
        <dbReference type="Proteomes" id="UP000245474"/>
    </source>
</evidence>
<evidence type="ECO:0000259" key="14">
    <source>
        <dbReference type="PROSITE" id="PS51462"/>
    </source>
</evidence>
<dbReference type="SUPFAM" id="SSF55811">
    <property type="entry name" value="Nudix"/>
    <property type="match status" value="1"/>
</dbReference>
<evidence type="ECO:0000256" key="4">
    <source>
        <dbReference type="ARBA" id="ARBA00013297"/>
    </source>
</evidence>
<dbReference type="InterPro" id="IPR004385">
    <property type="entry name" value="NDP_pyrophosphatase"/>
</dbReference>
<comment type="caution">
    <text evidence="15">The sequence shown here is derived from an EMBL/GenBank/DDBJ whole genome shotgun (WGS) entry which is preliminary data.</text>
</comment>
<evidence type="ECO:0000256" key="13">
    <source>
        <dbReference type="PIRSR" id="PIRSR604385-2"/>
    </source>
</evidence>
<evidence type="ECO:0000256" key="7">
    <source>
        <dbReference type="ARBA" id="ARBA00022842"/>
    </source>
</evidence>
<keyword evidence="7 13" id="KW-0460">Magnesium</keyword>
<evidence type="ECO:0000313" key="15">
    <source>
        <dbReference type="EMBL" id="PWG65505.1"/>
    </source>
</evidence>
<proteinExistence type="inferred from homology"/>
<dbReference type="NCBIfam" id="TIGR00052">
    <property type="entry name" value="nudix-type nucleoside diphosphatase, YffH/AdpP family"/>
    <property type="match status" value="1"/>
</dbReference>
<sequence length="200" mass="22132">MPHHYEILGTETAYEGFFRILRYRLRHGLFAGGMSGELTRELFERGHSVGVLPYDAARDRVLLVEQFRVGALAAPRGPWLMEIIAGVVEPGEAPDAVARREAVEEADCRVDELMPICRYLVSPGGTSEMVHLFCAPVDSEGLGGVHGKPEEGEDIQVHVLPLDAALAMIEDGTIHAAMPIIALQWLALNRERLWDLWAEP</sequence>
<feature type="domain" description="Nudix hydrolase" evidence="14">
    <location>
        <begin position="44"/>
        <end position="182"/>
    </location>
</feature>
<comment type="function">
    <text evidence="8">Acts on ADP-mannose and ADP-glucose as well as ADP-ribose. Prevents glycogen biosynthesis. The reaction catalyzed by this enzyme is a limiting step of the gluconeogenic process.</text>
</comment>
<dbReference type="PANTHER" id="PTHR11839:SF5">
    <property type="entry name" value="ADP-RIBOSE PYROPHOSPHATASE"/>
    <property type="match status" value="1"/>
</dbReference>
<dbReference type="CDD" id="cd24155">
    <property type="entry name" value="NUDIX_ADPRase"/>
    <property type="match status" value="1"/>
</dbReference>
<dbReference type="InterPro" id="IPR015797">
    <property type="entry name" value="NUDIX_hydrolase-like_dom_sf"/>
</dbReference>
<dbReference type="GO" id="GO:0005829">
    <property type="term" value="C:cytosol"/>
    <property type="evidence" value="ECO:0007669"/>
    <property type="project" value="TreeGrafter"/>
</dbReference>
<dbReference type="PROSITE" id="PS51462">
    <property type="entry name" value="NUDIX"/>
    <property type="match status" value="1"/>
</dbReference>
<dbReference type="PANTHER" id="PTHR11839">
    <property type="entry name" value="UDP/ADP-SUGAR PYROPHOSPHATASE"/>
    <property type="match status" value="1"/>
</dbReference>
<evidence type="ECO:0000256" key="10">
    <source>
        <dbReference type="ARBA" id="ARBA00030308"/>
    </source>
</evidence>
<dbReference type="GO" id="GO:0019693">
    <property type="term" value="P:ribose phosphate metabolic process"/>
    <property type="evidence" value="ECO:0007669"/>
    <property type="project" value="TreeGrafter"/>
</dbReference>
<evidence type="ECO:0000256" key="1">
    <source>
        <dbReference type="ARBA" id="ARBA00001946"/>
    </source>
</evidence>
<keyword evidence="16" id="KW-1185">Reference proteome</keyword>
<evidence type="ECO:0000256" key="12">
    <source>
        <dbReference type="ARBA" id="ARBA00049546"/>
    </source>
</evidence>
<dbReference type="Pfam" id="PF00293">
    <property type="entry name" value="NUDIX"/>
    <property type="match status" value="1"/>
</dbReference>
<dbReference type="OrthoDB" id="5292471at2"/>
<evidence type="ECO:0000256" key="3">
    <source>
        <dbReference type="ARBA" id="ARBA00012453"/>
    </source>
</evidence>
<comment type="catalytic activity">
    <reaction evidence="12">
        <text>ADP-D-ribose + H2O = D-ribose 5-phosphate + AMP + 2 H(+)</text>
        <dbReference type="Rhea" id="RHEA:10412"/>
        <dbReference type="ChEBI" id="CHEBI:15377"/>
        <dbReference type="ChEBI" id="CHEBI:15378"/>
        <dbReference type="ChEBI" id="CHEBI:57967"/>
        <dbReference type="ChEBI" id="CHEBI:78346"/>
        <dbReference type="ChEBI" id="CHEBI:456215"/>
        <dbReference type="EC" id="3.6.1.13"/>
    </reaction>
</comment>
<dbReference type="RefSeq" id="WP_109675655.1">
    <property type="nucleotide sequence ID" value="NZ_CP086615.1"/>
</dbReference>
<gene>
    <name evidence="15" type="primary">nudF</name>
    <name evidence="15" type="ORF">DEM34_01825</name>
</gene>
<evidence type="ECO:0000256" key="5">
    <source>
        <dbReference type="ARBA" id="ARBA00022723"/>
    </source>
</evidence>
<feature type="binding site" evidence="13">
    <location>
        <position position="85"/>
    </location>
    <ligand>
        <name>Mg(2+)</name>
        <dbReference type="ChEBI" id="CHEBI:18420"/>
        <label>1</label>
    </ligand>
</feature>
<dbReference type="GO" id="GO:0006753">
    <property type="term" value="P:nucleoside phosphate metabolic process"/>
    <property type="evidence" value="ECO:0007669"/>
    <property type="project" value="TreeGrafter"/>
</dbReference>
<dbReference type="GO" id="GO:0019144">
    <property type="term" value="F:ADP-sugar diphosphatase activity"/>
    <property type="evidence" value="ECO:0007669"/>
    <property type="project" value="TreeGrafter"/>
</dbReference>
<evidence type="ECO:0000256" key="8">
    <source>
        <dbReference type="ARBA" id="ARBA00025164"/>
    </source>
</evidence>
<dbReference type="InterPro" id="IPR000086">
    <property type="entry name" value="NUDIX_hydrolase_dom"/>
</dbReference>
<protein>
    <recommendedName>
        <fullName evidence="4">ADP-ribose pyrophosphatase</fullName>
        <ecNumber evidence="3">3.6.1.13</ecNumber>
    </recommendedName>
    <alternativeName>
        <fullName evidence="9">ADP-ribose diphosphatase</fullName>
    </alternativeName>
    <alternativeName>
        <fullName evidence="11">ADP-ribose phosphohydrolase</fullName>
    </alternativeName>
    <alternativeName>
        <fullName evidence="10">Adenosine diphosphoribose pyrophosphatase</fullName>
    </alternativeName>
</protein>
<comment type="similarity">
    <text evidence="2">Belongs to the Nudix hydrolase family. NudF subfamily.</text>
</comment>
<evidence type="ECO:0000256" key="6">
    <source>
        <dbReference type="ARBA" id="ARBA00022801"/>
    </source>
</evidence>
<keyword evidence="6 15" id="KW-0378">Hydrolase</keyword>
<dbReference type="Proteomes" id="UP000245474">
    <property type="component" value="Unassembled WGS sequence"/>
</dbReference>
<organism evidence="15 16">
    <name type="scientific">Sediminicurvatus halobius</name>
    <dbReference type="NCBI Taxonomy" id="2182432"/>
    <lineage>
        <taxon>Bacteria</taxon>
        <taxon>Pseudomonadati</taxon>
        <taxon>Pseudomonadota</taxon>
        <taxon>Gammaproteobacteria</taxon>
        <taxon>Chromatiales</taxon>
        <taxon>Ectothiorhodospiraceae</taxon>
        <taxon>Sediminicurvatus</taxon>
    </lineage>
</organism>
<dbReference type="EC" id="3.6.1.13" evidence="3"/>
<feature type="binding site" evidence="13">
    <location>
        <position position="105"/>
    </location>
    <ligand>
        <name>Mg(2+)</name>
        <dbReference type="ChEBI" id="CHEBI:18420"/>
        <label>1</label>
    </ligand>
</feature>
<accession>A0A2U2N8I1</accession>
<dbReference type="AlphaFoldDB" id="A0A2U2N8I1"/>
<dbReference type="GO" id="GO:0046872">
    <property type="term" value="F:metal ion binding"/>
    <property type="evidence" value="ECO:0007669"/>
    <property type="project" value="UniProtKB-KW"/>
</dbReference>